<dbReference type="InterPro" id="IPR049326">
    <property type="entry name" value="Rhodopsin_dom_fungi"/>
</dbReference>
<evidence type="ECO:0000259" key="7">
    <source>
        <dbReference type="Pfam" id="PF20684"/>
    </source>
</evidence>
<evidence type="ECO:0000313" key="9">
    <source>
        <dbReference type="Proteomes" id="UP000014480"/>
    </source>
</evidence>
<proteinExistence type="inferred from homology"/>
<reference evidence="9" key="1">
    <citation type="journal article" date="2013" name="New Phytol.">
        <title>Comparative genomic and transcriptomic analyses reveal the hemibiotrophic stage shift of Colletotrichum fungi.</title>
        <authorList>
            <person name="Gan P."/>
            <person name="Ikeda K."/>
            <person name="Irieda H."/>
            <person name="Narusaka M."/>
            <person name="O'Connell R.J."/>
            <person name="Narusaka Y."/>
            <person name="Takano Y."/>
            <person name="Kubo Y."/>
            <person name="Shirasu K."/>
        </authorList>
    </citation>
    <scope>NUCLEOTIDE SEQUENCE [LARGE SCALE GENOMIC DNA]</scope>
    <source>
        <strain evidence="9">104-T / ATCC 96160 / CBS 514.97 / LARS 414 / MAFF 240422</strain>
    </source>
</reference>
<feature type="transmembrane region" description="Helical" evidence="6">
    <location>
        <begin position="132"/>
        <end position="155"/>
    </location>
</feature>
<dbReference type="STRING" id="1213857.A0A484FC41"/>
<feature type="transmembrane region" description="Helical" evidence="6">
    <location>
        <begin position="99"/>
        <end position="120"/>
    </location>
</feature>
<feature type="transmembrane region" description="Helical" evidence="6">
    <location>
        <begin position="54"/>
        <end position="79"/>
    </location>
</feature>
<feature type="transmembrane region" description="Helical" evidence="6">
    <location>
        <begin position="12"/>
        <end position="33"/>
    </location>
</feature>
<dbReference type="InterPro" id="IPR052337">
    <property type="entry name" value="SAT4-like"/>
</dbReference>
<dbReference type="Pfam" id="PF20684">
    <property type="entry name" value="Fung_rhodopsin"/>
    <property type="match status" value="1"/>
</dbReference>
<dbReference type="AlphaFoldDB" id="A0A484FC41"/>
<comment type="subcellular location">
    <subcellularLocation>
        <location evidence="1">Membrane</location>
        <topology evidence="1">Multi-pass membrane protein</topology>
    </subcellularLocation>
</comment>
<keyword evidence="2 6" id="KW-0812">Transmembrane</keyword>
<keyword evidence="9" id="KW-1185">Reference proteome</keyword>
<protein>
    <submittedName>
        <fullName evidence="8">Satratoxin biosynthesis SC1 cluster protein 4</fullName>
    </submittedName>
</protein>
<comment type="caution">
    <text evidence="8">The sequence shown here is derived from an EMBL/GenBank/DDBJ whole genome shotgun (WGS) entry which is preliminary data.</text>
</comment>
<name>A0A484FC41_COLOR</name>
<organism evidence="8 9">
    <name type="scientific">Colletotrichum orbiculare (strain 104-T / ATCC 96160 / CBS 514.97 / LARS 414 / MAFF 240422)</name>
    <name type="common">Cucumber anthracnose fungus</name>
    <name type="synonym">Colletotrichum lagenarium</name>
    <dbReference type="NCBI Taxonomy" id="1213857"/>
    <lineage>
        <taxon>Eukaryota</taxon>
        <taxon>Fungi</taxon>
        <taxon>Dikarya</taxon>
        <taxon>Ascomycota</taxon>
        <taxon>Pezizomycotina</taxon>
        <taxon>Sordariomycetes</taxon>
        <taxon>Hypocreomycetidae</taxon>
        <taxon>Glomerellales</taxon>
        <taxon>Glomerellaceae</taxon>
        <taxon>Colletotrichum</taxon>
        <taxon>Colletotrichum orbiculare species complex</taxon>
    </lineage>
</organism>
<dbReference type="GO" id="GO:0016020">
    <property type="term" value="C:membrane"/>
    <property type="evidence" value="ECO:0007669"/>
    <property type="project" value="UniProtKB-SubCell"/>
</dbReference>
<dbReference type="OrthoDB" id="5329176at2759"/>
<evidence type="ECO:0000256" key="2">
    <source>
        <dbReference type="ARBA" id="ARBA00022692"/>
    </source>
</evidence>
<evidence type="ECO:0000256" key="5">
    <source>
        <dbReference type="ARBA" id="ARBA00038359"/>
    </source>
</evidence>
<dbReference type="Proteomes" id="UP000014480">
    <property type="component" value="Unassembled WGS sequence"/>
</dbReference>
<evidence type="ECO:0000256" key="3">
    <source>
        <dbReference type="ARBA" id="ARBA00022989"/>
    </source>
</evidence>
<sequence length="272" mass="30313">MSTVITADHPPIAPGGAAMIAVDVIMLFLASLWTCMRVWVRRHKHISPFHAEDILCYLALLCYYGAVTGHIVSVVGGGVGHHTKNLSSYHIQRYSKLSFFAQIIYGPVIGLVKLSIILMLRRIFFTSRFRFACYAVMIVAVAWTAMPVLVAILVCRPLEFNWDRNMPGGHCGNKTLAHALVGVVDLISDALILALPMRMVYKLRISRAHKIALAGIFGFGTVTMVFTAIRLYYVYNLDVLDITYATVVPSIIGRLDGLVVEKRWPYDRKNSA</sequence>
<feature type="domain" description="Rhodopsin" evidence="7">
    <location>
        <begin position="36"/>
        <end position="249"/>
    </location>
</feature>
<evidence type="ECO:0000256" key="4">
    <source>
        <dbReference type="ARBA" id="ARBA00023136"/>
    </source>
</evidence>
<accession>A0A484FC41</accession>
<evidence type="ECO:0000256" key="6">
    <source>
        <dbReference type="SAM" id="Phobius"/>
    </source>
</evidence>
<keyword evidence="4 6" id="KW-0472">Membrane</keyword>
<comment type="similarity">
    <text evidence="5">Belongs to the SAT4 family.</text>
</comment>
<evidence type="ECO:0000313" key="8">
    <source>
        <dbReference type="EMBL" id="TDZ15095.1"/>
    </source>
</evidence>
<dbReference type="PANTHER" id="PTHR33048:SF47">
    <property type="entry name" value="INTEGRAL MEMBRANE PROTEIN-RELATED"/>
    <property type="match status" value="1"/>
</dbReference>
<evidence type="ECO:0000256" key="1">
    <source>
        <dbReference type="ARBA" id="ARBA00004141"/>
    </source>
</evidence>
<gene>
    <name evidence="8" type="ORF">Cob_v011903</name>
</gene>
<dbReference type="PANTHER" id="PTHR33048">
    <property type="entry name" value="PTH11-LIKE INTEGRAL MEMBRANE PROTEIN (AFU_ORTHOLOGUE AFUA_5G11245)"/>
    <property type="match status" value="1"/>
</dbReference>
<keyword evidence="3 6" id="KW-1133">Transmembrane helix</keyword>
<feature type="transmembrane region" description="Helical" evidence="6">
    <location>
        <begin position="211"/>
        <end position="233"/>
    </location>
</feature>
<reference evidence="9" key="2">
    <citation type="journal article" date="2019" name="Mol. Plant Microbe Interact.">
        <title>Genome sequence resources for four phytopathogenic fungi from the Colletotrichum orbiculare species complex.</title>
        <authorList>
            <person name="Gan P."/>
            <person name="Tsushima A."/>
            <person name="Narusaka M."/>
            <person name="Narusaka Y."/>
            <person name="Takano Y."/>
            <person name="Kubo Y."/>
            <person name="Shirasu K."/>
        </authorList>
    </citation>
    <scope>GENOME REANNOTATION</scope>
    <source>
        <strain evidence="9">104-T / ATCC 96160 / CBS 514.97 / LARS 414 / MAFF 240422</strain>
    </source>
</reference>
<dbReference type="EMBL" id="AMCV02000043">
    <property type="protein sequence ID" value="TDZ15095.1"/>
    <property type="molecule type" value="Genomic_DNA"/>
</dbReference>
<feature type="transmembrane region" description="Helical" evidence="6">
    <location>
        <begin position="175"/>
        <end position="199"/>
    </location>
</feature>